<evidence type="ECO:0000259" key="12">
    <source>
        <dbReference type="PROSITE" id="PS50106"/>
    </source>
</evidence>
<protein>
    <recommendedName>
        <fullName evidence="11">Zinc metalloprotease</fullName>
        <ecNumber evidence="11">3.4.24.-</ecNumber>
    </recommendedName>
</protein>
<evidence type="ECO:0000256" key="5">
    <source>
        <dbReference type="ARBA" id="ARBA00022692"/>
    </source>
</evidence>
<dbReference type="PANTHER" id="PTHR42837">
    <property type="entry name" value="REGULATOR OF SIGMA-E PROTEASE RSEP"/>
    <property type="match status" value="1"/>
</dbReference>
<dbReference type="PANTHER" id="PTHR42837:SF2">
    <property type="entry name" value="MEMBRANE METALLOPROTEASE ARASP2, CHLOROPLASTIC-RELATED"/>
    <property type="match status" value="1"/>
</dbReference>
<dbReference type="Pfam" id="PF17820">
    <property type="entry name" value="PDZ_6"/>
    <property type="match status" value="2"/>
</dbReference>
<dbReference type="GO" id="GO:0004222">
    <property type="term" value="F:metalloendopeptidase activity"/>
    <property type="evidence" value="ECO:0007669"/>
    <property type="project" value="InterPro"/>
</dbReference>
<keyword evidence="5 11" id="KW-0812">Transmembrane</keyword>
<feature type="transmembrane region" description="Helical" evidence="11">
    <location>
        <begin position="98"/>
        <end position="122"/>
    </location>
</feature>
<feature type="transmembrane region" description="Helical" evidence="11">
    <location>
        <begin position="380"/>
        <end position="401"/>
    </location>
</feature>
<name>A0A916J1R6_9PROT</name>
<comment type="caution">
    <text evidence="13">The sequence shown here is derived from an EMBL/GenBank/DDBJ whole genome shotgun (WGS) entry which is preliminary data.</text>
</comment>
<dbReference type="InterPro" id="IPR041489">
    <property type="entry name" value="PDZ_6"/>
</dbReference>
<gene>
    <name evidence="13" type="primary">yaeL</name>
    <name evidence="13" type="ORF">GTOL_10108</name>
</gene>
<feature type="domain" description="PDZ" evidence="12">
    <location>
        <begin position="202"/>
        <end position="271"/>
    </location>
</feature>
<organism evidence="13 14">
    <name type="scientific">Georgfuchsia toluolica</name>
    <dbReference type="NCBI Taxonomy" id="424218"/>
    <lineage>
        <taxon>Bacteria</taxon>
        <taxon>Pseudomonadati</taxon>
        <taxon>Pseudomonadota</taxon>
        <taxon>Betaproteobacteria</taxon>
        <taxon>Nitrosomonadales</taxon>
        <taxon>Sterolibacteriaceae</taxon>
        <taxon>Georgfuchsia</taxon>
    </lineage>
</organism>
<dbReference type="InterPro" id="IPR001478">
    <property type="entry name" value="PDZ"/>
</dbReference>
<evidence type="ECO:0000256" key="3">
    <source>
        <dbReference type="ARBA" id="ARBA00007931"/>
    </source>
</evidence>
<keyword evidence="8 11" id="KW-1133">Transmembrane helix</keyword>
<keyword evidence="11" id="KW-0479">Metal-binding</keyword>
<reference evidence="13" key="1">
    <citation type="submission" date="2021-04" db="EMBL/GenBank/DDBJ databases">
        <authorList>
            <person name="Hornung B."/>
        </authorList>
    </citation>
    <scope>NUCLEOTIDE SEQUENCE</scope>
    <source>
        <strain evidence="13">G5G6</strain>
    </source>
</reference>
<dbReference type="EC" id="3.4.24.-" evidence="11"/>
<dbReference type="Gene3D" id="2.30.42.10">
    <property type="match status" value="2"/>
</dbReference>
<evidence type="ECO:0000256" key="2">
    <source>
        <dbReference type="ARBA" id="ARBA00004141"/>
    </source>
</evidence>
<dbReference type="Pfam" id="PF02163">
    <property type="entry name" value="Peptidase_M50"/>
    <property type="match status" value="1"/>
</dbReference>
<proteinExistence type="inferred from homology"/>
<dbReference type="PROSITE" id="PS50106">
    <property type="entry name" value="PDZ"/>
    <property type="match status" value="1"/>
</dbReference>
<dbReference type="AlphaFoldDB" id="A0A916J1R6"/>
<keyword evidence="14" id="KW-1185">Reference proteome</keyword>
<feature type="transmembrane region" description="Helical" evidence="11">
    <location>
        <begin position="431"/>
        <end position="448"/>
    </location>
</feature>
<keyword evidence="4" id="KW-0645">Protease</keyword>
<dbReference type="EMBL" id="CAJQUM010000001">
    <property type="protein sequence ID" value="CAG4882226.1"/>
    <property type="molecule type" value="Genomic_DNA"/>
</dbReference>
<dbReference type="InterPro" id="IPR004387">
    <property type="entry name" value="Pept_M50_Zn"/>
</dbReference>
<dbReference type="CDD" id="cd06163">
    <property type="entry name" value="S2P-M50_PDZ_RseP-like"/>
    <property type="match status" value="2"/>
</dbReference>
<evidence type="ECO:0000256" key="1">
    <source>
        <dbReference type="ARBA" id="ARBA00001947"/>
    </source>
</evidence>
<dbReference type="GO" id="GO:0046872">
    <property type="term" value="F:metal ion binding"/>
    <property type="evidence" value="ECO:0007669"/>
    <property type="project" value="UniProtKB-KW"/>
</dbReference>
<dbReference type="CDD" id="cd23081">
    <property type="entry name" value="cpPDZ_EcRseP-like"/>
    <property type="match status" value="1"/>
</dbReference>
<dbReference type="GO" id="GO:0016020">
    <property type="term" value="C:membrane"/>
    <property type="evidence" value="ECO:0007669"/>
    <property type="project" value="UniProtKB-SubCell"/>
</dbReference>
<accession>A0A916J1R6</accession>
<evidence type="ECO:0000256" key="4">
    <source>
        <dbReference type="ARBA" id="ARBA00022670"/>
    </source>
</evidence>
<evidence type="ECO:0000256" key="11">
    <source>
        <dbReference type="RuleBase" id="RU362031"/>
    </source>
</evidence>
<evidence type="ECO:0000256" key="10">
    <source>
        <dbReference type="ARBA" id="ARBA00023136"/>
    </source>
</evidence>
<evidence type="ECO:0000256" key="7">
    <source>
        <dbReference type="ARBA" id="ARBA00022833"/>
    </source>
</evidence>
<comment type="subcellular location">
    <subcellularLocation>
        <location evidence="2">Membrane</location>
        <topology evidence="2">Multi-pass membrane protein</topology>
    </subcellularLocation>
</comment>
<comment type="cofactor">
    <cofactor evidence="1 11">
        <name>Zn(2+)</name>
        <dbReference type="ChEBI" id="CHEBI:29105"/>
    </cofactor>
</comment>
<sequence>MSMLWTVGAFIVALAPLIMVHEFGHYLVARWCGVKVLRFCVGFGKPLLSKRWSRDGTEWALAAIPFGGYVKMLDEREEPVAPELLPFAFNRQPVFKRMLIVVAGPLTNLLFAAVIYCGIFMAGVTDLKPILGEPAAGSPAVLAGFQSGDRVTSINGEAIATWSEMRKALLEAMMDRQQLEITVVTSGNHAEIRALKPVLTQDGDLEGDPAEKLGMTLLRPRLDPVIGAVTPDSPAALAGLQPGDVVLSIDGSVIANWGQAVERIRPAYDKVLTIDVMRSGTQKRFQLAPVRIIENGLPIGRLGIAVKPDPERYAPLMIEVRYGLFQSLGHAAVEVWDTSALSLRVIGRMIVGRVSIKNISGPVTIADYAGQSAKMGISPYLRFIAFISISLGVLNLLPIPVLDGGHLMYYLVELFKGSPVSDSVLEAGQKIGFGILGLLMLFALYNDIHRLIAG</sequence>
<keyword evidence="9 11" id="KW-0482">Metalloprotease</keyword>
<dbReference type="SMART" id="SM00228">
    <property type="entry name" value="PDZ"/>
    <property type="match status" value="2"/>
</dbReference>
<evidence type="ECO:0000313" key="13">
    <source>
        <dbReference type="EMBL" id="CAG4882226.1"/>
    </source>
</evidence>
<dbReference type="NCBIfam" id="TIGR00054">
    <property type="entry name" value="RIP metalloprotease RseP"/>
    <property type="match status" value="1"/>
</dbReference>
<evidence type="ECO:0000256" key="6">
    <source>
        <dbReference type="ARBA" id="ARBA00022801"/>
    </source>
</evidence>
<keyword evidence="7 11" id="KW-0862">Zinc</keyword>
<evidence type="ECO:0000256" key="8">
    <source>
        <dbReference type="ARBA" id="ARBA00022989"/>
    </source>
</evidence>
<dbReference type="InterPro" id="IPR008915">
    <property type="entry name" value="Peptidase_M50"/>
</dbReference>
<keyword evidence="10 11" id="KW-0472">Membrane</keyword>
<evidence type="ECO:0000313" key="14">
    <source>
        <dbReference type="Proteomes" id="UP000742786"/>
    </source>
</evidence>
<dbReference type="GO" id="GO:0006508">
    <property type="term" value="P:proteolysis"/>
    <property type="evidence" value="ECO:0007669"/>
    <property type="project" value="UniProtKB-KW"/>
</dbReference>
<dbReference type="RefSeq" id="WP_220634323.1">
    <property type="nucleotide sequence ID" value="NZ_CAJQUM010000001.1"/>
</dbReference>
<dbReference type="SUPFAM" id="SSF50156">
    <property type="entry name" value="PDZ domain-like"/>
    <property type="match status" value="2"/>
</dbReference>
<evidence type="ECO:0000256" key="9">
    <source>
        <dbReference type="ARBA" id="ARBA00023049"/>
    </source>
</evidence>
<dbReference type="InterPro" id="IPR036034">
    <property type="entry name" value="PDZ_sf"/>
</dbReference>
<dbReference type="Proteomes" id="UP000742786">
    <property type="component" value="Unassembled WGS sequence"/>
</dbReference>
<comment type="similarity">
    <text evidence="3 11">Belongs to the peptidase M50B family.</text>
</comment>
<keyword evidence="6 11" id="KW-0378">Hydrolase</keyword>